<dbReference type="EC" id="2.7.13.3" evidence="2"/>
<name>A0AAE3J7N4_9FIRM</name>
<dbReference type="EMBL" id="JAJEPR010000037">
    <property type="protein sequence ID" value="MCC2191081.1"/>
    <property type="molecule type" value="Genomic_DNA"/>
</dbReference>
<dbReference type="Gene3D" id="1.10.287.130">
    <property type="match status" value="1"/>
</dbReference>
<sequence>MSVQPNRSRKKQQKIAYELAVALEEAKEANEAKQSFLSKMSYDIRRPVNVKDILNTLKESKYTITSEPLKGAE</sequence>
<dbReference type="AlphaFoldDB" id="A0AAE3J7N4"/>
<evidence type="ECO:0000313" key="4">
    <source>
        <dbReference type="Proteomes" id="UP001197875"/>
    </source>
</evidence>
<keyword evidence="4" id="KW-1185">Reference proteome</keyword>
<accession>A0AAE3J7N4</accession>
<organism evidence="3 4">
    <name type="scientific">Fusicatenibacter faecihominis</name>
    <dbReference type="NCBI Taxonomy" id="2881276"/>
    <lineage>
        <taxon>Bacteria</taxon>
        <taxon>Bacillati</taxon>
        <taxon>Bacillota</taxon>
        <taxon>Clostridia</taxon>
        <taxon>Lachnospirales</taxon>
        <taxon>Lachnospiraceae</taxon>
        <taxon>Fusicatenibacter</taxon>
    </lineage>
</organism>
<evidence type="ECO:0000313" key="3">
    <source>
        <dbReference type="EMBL" id="MCC2191081.1"/>
    </source>
</evidence>
<dbReference type="RefSeq" id="WP_227616053.1">
    <property type="nucleotide sequence ID" value="NZ_JAJEPR010000037.1"/>
</dbReference>
<evidence type="ECO:0000256" key="1">
    <source>
        <dbReference type="ARBA" id="ARBA00000085"/>
    </source>
</evidence>
<protein>
    <recommendedName>
        <fullName evidence="2">histidine kinase</fullName>
        <ecNumber evidence="2">2.7.13.3</ecNumber>
    </recommendedName>
</protein>
<gene>
    <name evidence="3" type="ORF">LKD71_14985</name>
</gene>
<evidence type="ECO:0000256" key="2">
    <source>
        <dbReference type="ARBA" id="ARBA00012438"/>
    </source>
</evidence>
<comment type="catalytic activity">
    <reaction evidence="1">
        <text>ATP + protein L-histidine = ADP + protein N-phospho-L-histidine.</text>
        <dbReference type="EC" id="2.7.13.3"/>
    </reaction>
</comment>
<comment type="caution">
    <text evidence="3">The sequence shown here is derived from an EMBL/GenBank/DDBJ whole genome shotgun (WGS) entry which is preliminary data.</text>
</comment>
<reference evidence="3 4" key="1">
    <citation type="submission" date="2021-10" db="EMBL/GenBank/DDBJ databases">
        <title>Anaerobic single-cell dispensing facilitates the cultivation of human gut bacteria.</title>
        <authorList>
            <person name="Afrizal A."/>
        </authorList>
    </citation>
    <scope>NUCLEOTIDE SEQUENCE [LARGE SCALE GENOMIC DNA]</scope>
    <source>
        <strain evidence="3 4">CLA-AA-H277</strain>
    </source>
</reference>
<dbReference type="InterPro" id="IPR036097">
    <property type="entry name" value="HisK_dim/P_sf"/>
</dbReference>
<dbReference type="GO" id="GO:0000155">
    <property type="term" value="F:phosphorelay sensor kinase activity"/>
    <property type="evidence" value="ECO:0007669"/>
    <property type="project" value="InterPro"/>
</dbReference>
<proteinExistence type="predicted"/>
<dbReference type="SUPFAM" id="SSF47384">
    <property type="entry name" value="Homodimeric domain of signal transducing histidine kinase"/>
    <property type="match status" value="1"/>
</dbReference>
<dbReference type="Proteomes" id="UP001197875">
    <property type="component" value="Unassembled WGS sequence"/>
</dbReference>